<evidence type="ECO:0000313" key="3">
    <source>
        <dbReference type="EMBL" id="GGT90009.1"/>
    </source>
</evidence>
<sequence length="261" mass="28754">MEVQVEIFSSKGGVGKSSVALALSYALAESGNYVLLIDKDINGYVSRIVGIRGPGLAALIAGDGEPTMAITRRKMNTGNLTVVQLFGDFPTFVRLLPKLHHDPSIGLKIDRFIDQVLEDFDFVLGDNPPNITALDEVSVHVPSYTRHVRDGKATNVYVTDYTEQSMESVQNYALHLQSIMGGDVALVVNMIPPLPDEVYLALERARSLKKQLNSKYMALALFSETLYLRKDPEKADDFMNVMRRLAEGISSGSSCEVIQEL</sequence>
<dbReference type="InterPro" id="IPR050678">
    <property type="entry name" value="DNA_Partitioning_ATPase"/>
</dbReference>
<dbReference type="EMBL" id="AP018553">
    <property type="protein sequence ID" value="BBD72366.1"/>
    <property type="molecule type" value="Genomic_DNA"/>
</dbReference>
<accession>A0A348B2G4</accession>
<evidence type="ECO:0000313" key="4">
    <source>
        <dbReference type="Proteomes" id="UP000276741"/>
    </source>
</evidence>
<gene>
    <name evidence="3" type="ORF">GCM10007116_04670</name>
    <name evidence="2" type="ORF">HS1genome_0755</name>
</gene>
<dbReference type="Proteomes" id="UP000276741">
    <property type="component" value="Chromosome"/>
</dbReference>
<dbReference type="InterPro" id="IPR025669">
    <property type="entry name" value="AAA_dom"/>
</dbReference>
<evidence type="ECO:0000259" key="1">
    <source>
        <dbReference type="Pfam" id="PF13614"/>
    </source>
</evidence>
<evidence type="ECO:0000313" key="2">
    <source>
        <dbReference type="EMBL" id="BBD72366.1"/>
    </source>
</evidence>
<reference evidence="3" key="4">
    <citation type="submission" date="2020-09" db="EMBL/GenBank/DDBJ databases">
        <authorList>
            <person name="Sun Q."/>
            <person name="Ohkuma M."/>
        </authorList>
    </citation>
    <scope>NUCLEOTIDE SEQUENCE</scope>
    <source>
        <strain evidence="3">JCM 31740</strain>
    </source>
</reference>
<reference evidence="2" key="3">
    <citation type="journal article" date="2019" name="BMC Res. Notes">
        <title>Complete genome sequence of the Sulfodiicoccus acidiphilus strain HS-1T, the first crenarchaeon that lacks polB3, isolated from an acidic hot spring in Ohwaku-dani, Hakone, Japan.</title>
        <authorList>
            <person name="Sakai H.D."/>
            <person name="Kurosawa N."/>
        </authorList>
    </citation>
    <scope>NUCLEOTIDE SEQUENCE</scope>
    <source>
        <strain evidence="2">HS-1</strain>
    </source>
</reference>
<dbReference type="InterPro" id="IPR027417">
    <property type="entry name" value="P-loop_NTPase"/>
</dbReference>
<organism evidence="2 4">
    <name type="scientific">Sulfodiicoccus acidiphilus</name>
    <dbReference type="NCBI Taxonomy" id="1670455"/>
    <lineage>
        <taxon>Archaea</taxon>
        <taxon>Thermoproteota</taxon>
        <taxon>Thermoprotei</taxon>
        <taxon>Sulfolobales</taxon>
        <taxon>Sulfolobaceae</taxon>
        <taxon>Sulfodiicoccus</taxon>
    </lineage>
</organism>
<reference evidence="3" key="1">
    <citation type="journal article" date="2014" name="Int. J. Syst. Evol. Microbiol.">
        <title>Complete genome sequence of Corynebacterium casei LMG S-19264T (=DSM 44701T), isolated from a smear-ripened cheese.</title>
        <authorList>
            <consortium name="US DOE Joint Genome Institute (JGI-PGF)"/>
            <person name="Walter F."/>
            <person name="Albersmeier A."/>
            <person name="Kalinowski J."/>
            <person name="Ruckert C."/>
        </authorList>
    </citation>
    <scope>NUCLEOTIDE SEQUENCE</scope>
    <source>
        <strain evidence="3">JCM 31740</strain>
    </source>
</reference>
<dbReference type="SUPFAM" id="SSF52540">
    <property type="entry name" value="P-loop containing nucleoside triphosphate hydrolases"/>
    <property type="match status" value="1"/>
</dbReference>
<reference evidence="4" key="2">
    <citation type="submission" date="2018-04" db="EMBL/GenBank/DDBJ databases">
        <title>Complete genome sequence of Sulfodiicoccus acidiphilus strain HS-1.</title>
        <authorList>
            <person name="Sakai H.D."/>
            <person name="Kurosawa N."/>
        </authorList>
    </citation>
    <scope>NUCLEOTIDE SEQUENCE [LARGE SCALE GENOMIC DNA]</scope>
    <source>
        <strain evidence="4">HS-1</strain>
    </source>
</reference>
<dbReference type="KEGG" id="sacd:HS1genome_0755"/>
<keyword evidence="4" id="KW-1185">Reference proteome</keyword>
<dbReference type="PANTHER" id="PTHR13696">
    <property type="entry name" value="P-LOOP CONTAINING NUCLEOSIDE TRIPHOSPHATE HYDROLASE"/>
    <property type="match status" value="1"/>
</dbReference>
<dbReference type="Pfam" id="PF13614">
    <property type="entry name" value="AAA_31"/>
    <property type="match status" value="1"/>
</dbReference>
<feature type="domain" description="AAA" evidence="1">
    <location>
        <begin position="7"/>
        <end position="138"/>
    </location>
</feature>
<name>A0A348B2G4_9CREN</name>
<dbReference type="PANTHER" id="PTHR13696:SF99">
    <property type="entry name" value="COBYRINIC ACID AC-DIAMIDE SYNTHASE"/>
    <property type="match status" value="1"/>
</dbReference>
<dbReference type="Proteomes" id="UP000616143">
    <property type="component" value="Unassembled WGS sequence"/>
</dbReference>
<protein>
    <recommendedName>
        <fullName evidence="1">AAA domain-containing protein</fullName>
    </recommendedName>
</protein>
<dbReference type="Gene3D" id="3.40.50.300">
    <property type="entry name" value="P-loop containing nucleotide triphosphate hydrolases"/>
    <property type="match status" value="1"/>
</dbReference>
<dbReference type="AlphaFoldDB" id="A0A348B2G4"/>
<dbReference type="EMBL" id="BMQS01000004">
    <property type="protein sequence ID" value="GGT90009.1"/>
    <property type="molecule type" value="Genomic_DNA"/>
</dbReference>
<proteinExistence type="predicted"/>